<keyword evidence="3" id="KW-0276">Fatty acid metabolism</keyword>
<name>A0A8H4R3N2_9HELO</name>
<evidence type="ECO:0000256" key="5">
    <source>
        <dbReference type="ARBA" id="ARBA00023002"/>
    </source>
</evidence>
<feature type="compositionally biased region" description="Polar residues" evidence="8">
    <location>
        <begin position="942"/>
        <end position="952"/>
    </location>
</feature>
<evidence type="ECO:0000256" key="8">
    <source>
        <dbReference type="SAM" id="MobiDB-lite"/>
    </source>
</evidence>
<dbReference type="Proteomes" id="UP000566819">
    <property type="component" value="Unassembled WGS sequence"/>
</dbReference>
<evidence type="ECO:0000313" key="11">
    <source>
        <dbReference type="Proteomes" id="UP000566819"/>
    </source>
</evidence>
<reference evidence="10 11" key="1">
    <citation type="submission" date="2020-03" db="EMBL/GenBank/DDBJ databases">
        <title>Draft Genome Sequence of Cudoniella acicularis.</title>
        <authorList>
            <person name="Buettner E."/>
            <person name="Kellner H."/>
        </authorList>
    </citation>
    <scope>NUCLEOTIDE SEQUENCE [LARGE SCALE GENOMIC DNA]</scope>
    <source>
        <strain evidence="10 11">DSM 108380</strain>
    </source>
</reference>
<dbReference type="Gene3D" id="3.40.50.720">
    <property type="entry name" value="NAD(P)-binding Rossmann-like Domain"/>
    <property type="match status" value="1"/>
</dbReference>
<keyword evidence="6" id="KW-0443">Lipid metabolism</keyword>
<feature type="transmembrane region" description="Helical" evidence="9">
    <location>
        <begin position="206"/>
        <end position="229"/>
    </location>
</feature>
<accession>A0A8H4R3N2</accession>
<evidence type="ECO:0000256" key="4">
    <source>
        <dbReference type="ARBA" id="ARBA00022857"/>
    </source>
</evidence>
<dbReference type="InterPro" id="IPR020904">
    <property type="entry name" value="Sc_DH/Rdtase_CS"/>
</dbReference>
<comment type="caution">
    <text evidence="10">The sequence shown here is derived from an EMBL/GenBank/DDBJ whole genome shotgun (WGS) entry which is preliminary data.</text>
</comment>
<keyword evidence="9" id="KW-1133">Transmembrane helix</keyword>
<protein>
    <recommendedName>
        <fullName evidence="12">Very-long-chain 3-oxoacyl-CoA reductase</fullName>
    </recommendedName>
</protein>
<organism evidence="10 11">
    <name type="scientific">Cudoniella acicularis</name>
    <dbReference type="NCBI Taxonomy" id="354080"/>
    <lineage>
        <taxon>Eukaryota</taxon>
        <taxon>Fungi</taxon>
        <taxon>Dikarya</taxon>
        <taxon>Ascomycota</taxon>
        <taxon>Pezizomycotina</taxon>
        <taxon>Leotiomycetes</taxon>
        <taxon>Helotiales</taxon>
        <taxon>Tricladiaceae</taxon>
        <taxon>Cudoniella</taxon>
    </lineage>
</organism>
<dbReference type="Pfam" id="PF00106">
    <property type="entry name" value="adh_short"/>
    <property type="match status" value="1"/>
</dbReference>
<dbReference type="PROSITE" id="PS00061">
    <property type="entry name" value="ADH_SHORT"/>
    <property type="match status" value="1"/>
</dbReference>
<feature type="region of interest" description="Disordered" evidence="8">
    <location>
        <begin position="936"/>
        <end position="956"/>
    </location>
</feature>
<keyword evidence="11" id="KW-1185">Reference proteome</keyword>
<evidence type="ECO:0000313" key="10">
    <source>
        <dbReference type="EMBL" id="KAF4622667.1"/>
    </source>
</evidence>
<keyword evidence="5" id="KW-0560">Oxidoreductase</keyword>
<dbReference type="OrthoDB" id="5545019at2759"/>
<evidence type="ECO:0000256" key="7">
    <source>
        <dbReference type="ARBA" id="ARBA00023160"/>
    </source>
</evidence>
<dbReference type="InterPro" id="IPR036291">
    <property type="entry name" value="NAD(P)-bd_dom_sf"/>
</dbReference>
<dbReference type="PANTHER" id="PTHR43086">
    <property type="entry name" value="VERY-LONG-CHAIN 3-OXOOACYL-COA REDUCTASE"/>
    <property type="match status" value="1"/>
</dbReference>
<dbReference type="GO" id="GO:0016491">
    <property type="term" value="F:oxidoreductase activity"/>
    <property type="evidence" value="ECO:0007669"/>
    <property type="project" value="UniProtKB-KW"/>
</dbReference>
<keyword evidence="4" id="KW-0521">NADP</keyword>
<evidence type="ECO:0000256" key="3">
    <source>
        <dbReference type="ARBA" id="ARBA00022832"/>
    </source>
</evidence>
<gene>
    <name evidence="10" type="ORF">G7Y89_g14360</name>
</gene>
<dbReference type="AlphaFoldDB" id="A0A8H4R3N2"/>
<dbReference type="SUPFAM" id="SSF51735">
    <property type="entry name" value="NAD(P)-binding Rossmann-fold domains"/>
    <property type="match status" value="1"/>
</dbReference>
<comment type="pathway">
    <text evidence="1">Lipid metabolism; fatty acid biosynthesis.</text>
</comment>
<evidence type="ECO:0000256" key="1">
    <source>
        <dbReference type="ARBA" id="ARBA00005194"/>
    </source>
</evidence>
<evidence type="ECO:0008006" key="12">
    <source>
        <dbReference type="Google" id="ProtNLM"/>
    </source>
</evidence>
<sequence>MPSTLELFKSLHSTISISFFTSALFTQLALGKPIVVERQGPAAVVEVPIIAGWLAVTSILATDVAPVGIEAGAFSGAVVHDMFGNLDQDKPWDIGSGNCVMSISTWGGGHCSVDTTPGPKANAGSQTTHHDDGKDWNGICNPVVKFYRPDYYLTEYMYNGTWNGDWTGDGKYPQCSRAARYPYGVVSHSFHLLLEQSTSINMLTSYILGSLSSLSLSWICAWIGVFYLIRKTGDIYLFLVDLFVLSGTDLRKYGEKGSWAIINGVEDDLGAEYALALASHGFNTLLLSHTQSKLEALAQEIKSHYSDVQTKILLTDPSNTSSDNYNELEAFIKHLNVAILVNNDSRLHTIPVPFVITHKEEITDIISVNCTATLMVTRLIAHGMAQRHRGLILTMGSFNGLFATPLLATYSGSKAFLQQWSTALAAELKSEGVDVQLVLSSTISKAGEGNWLIPTPKDFVKTVLGKVGKTGAAHCIGWSMTPYWAHAFAQLTLQNFPSLTGEILPMIQKYMQERIRLRALDTMGHVVRRHVTYAKEDKRRVLRQRSFFFLSQINVHLNSLHFGLLECQNSRMHAFIYVTTESEFNFHSAGQSKTVVTFNEDEMTFSGVIVGYVNLLGPRTDMRGRSDPKNGGLALRDCGKLLPEQKQHPRQRMKHLFGRCQLSQKYARITTAGSLPQSQRLTRSDFIQKHVVPLLHQKRGLELPGESNPKLIYDLFNLFSTNWEGFSKRYIDKICDICDDFVKRVIDERWPEGRRQQIKSVIIDDQINARKADALGELEKLSTDHSRYLRPYDPEYLRRTRSTATEGLYNNTNGVVSHETDPVEQMPCEEYPQKMHVLYAQYDSSGRRAPFGVSSDWDINGSCIWNLDVEMVRRITEEDKLTTMKRAELKDKRRLDVSVRRATDLCVRKDLKKFIELNSFHLPDKGGLSPKTAITEEASVPKSRSTQLQTSRQNRHQATFREVILFPFPLGGNIHHRSQQESRFLSRFRNIVTSLGKNDIRTGSTANTRSSTVQSI</sequence>
<evidence type="ECO:0000256" key="6">
    <source>
        <dbReference type="ARBA" id="ARBA00023098"/>
    </source>
</evidence>
<dbReference type="InterPro" id="IPR002347">
    <property type="entry name" value="SDR_fam"/>
</dbReference>
<evidence type="ECO:0000256" key="2">
    <source>
        <dbReference type="ARBA" id="ARBA00022516"/>
    </source>
</evidence>
<dbReference type="PANTHER" id="PTHR43086:SF2">
    <property type="entry name" value="HYDROXYSTEROID DEHYDROGENASE-LIKE PROTEIN 1"/>
    <property type="match status" value="1"/>
</dbReference>
<dbReference type="CDD" id="cd05356">
    <property type="entry name" value="17beta-HSD1_like_SDR_c"/>
    <property type="match status" value="1"/>
</dbReference>
<feature type="transmembrane region" description="Helical" evidence="9">
    <location>
        <begin position="390"/>
        <end position="410"/>
    </location>
</feature>
<keyword evidence="9" id="KW-0472">Membrane</keyword>
<keyword evidence="9" id="KW-0812">Transmembrane</keyword>
<dbReference type="GO" id="GO:0005783">
    <property type="term" value="C:endoplasmic reticulum"/>
    <property type="evidence" value="ECO:0007669"/>
    <property type="project" value="TreeGrafter"/>
</dbReference>
<dbReference type="EMBL" id="JAAMPI010001873">
    <property type="protein sequence ID" value="KAF4622667.1"/>
    <property type="molecule type" value="Genomic_DNA"/>
</dbReference>
<keyword evidence="7" id="KW-0275">Fatty acid biosynthesis</keyword>
<proteinExistence type="predicted"/>
<dbReference type="GO" id="GO:0030497">
    <property type="term" value="P:fatty acid elongation"/>
    <property type="evidence" value="ECO:0007669"/>
    <property type="project" value="TreeGrafter"/>
</dbReference>
<keyword evidence="2" id="KW-0444">Lipid biosynthesis</keyword>
<evidence type="ECO:0000256" key="9">
    <source>
        <dbReference type="SAM" id="Phobius"/>
    </source>
</evidence>